<dbReference type="EMBL" id="JACGCM010002131">
    <property type="protein sequence ID" value="KAF6144288.1"/>
    <property type="molecule type" value="Genomic_DNA"/>
</dbReference>
<dbReference type="InterPro" id="IPR005174">
    <property type="entry name" value="KIB1-4_b-propeller"/>
</dbReference>
<evidence type="ECO:0000313" key="2">
    <source>
        <dbReference type="EMBL" id="KAF6144288.1"/>
    </source>
</evidence>
<comment type="caution">
    <text evidence="2">The sequence shown here is derived from an EMBL/GenBank/DDBJ whole genome shotgun (WGS) entry which is preliminary data.</text>
</comment>
<protein>
    <recommendedName>
        <fullName evidence="1">KIB1-4 beta-propeller domain-containing protein</fullName>
    </recommendedName>
</protein>
<dbReference type="AlphaFoldDB" id="A0A7J7LP14"/>
<feature type="domain" description="KIB1-4 beta-propeller" evidence="1">
    <location>
        <begin position="1"/>
        <end position="105"/>
    </location>
</feature>
<accession>A0A7J7LP14</accession>
<dbReference type="OrthoDB" id="1863935at2759"/>
<keyword evidence="3" id="KW-1185">Reference proteome</keyword>
<evidence type="ECO:0000313" key="3">
    <source>
        <dbReference type="Proteomes" id="UP000541444"/>
    </source>
</evidence>
<dbReference type="Pfam" id="PF03478">
    <property type="entry name" value="Beta-prop_KIB1-4"/>
    <property type="match status" value="1"/>
</dbReference>
<sequence>MVYGDGNFYIGDLCGRLQAFNVNNQKWNVLIKDVIFEGTYRNILLESGGELLVVAEYFHDISTRRKETVESLGDRALFLGPTSFLVLESAATHRIANLIYTCEREELDLNIIHHKLRQIRVRVQILTT</sequence>
<dbReference type="Proteomes" id="UP000541444">
    <property type="component" value="Unassembled WGS sequence"/>
</dbReference>
<reference evidence="2 3" key="1">
    <citation type="journal article" date="2020" name="IScience">
        <title>Genome Sequencing of the Endangered Kingdonia uniflora (Circaeasteraceae, Ranunculales) Reveals Potential Mechanisms of Evolutionary Specialization.</title>
        <authorList>
            <person name="Sun Y."/>
            <person name="Deng T."/>
            <person name="Zhang A."/>
            <person name="Moore M.J."/>
            <person name="Landis J.B."/>
            <person name="Lin N."/>
            <person name="Zhang H."/>
            <person name="Zhang X."/>
            <person name="Huang J."/>
            <person name="Zhang X."/>
            <person name="Sun H."/>
            <person name="Wang H."/>
        </authorList>
    </citation>
    <scope>NUCLEOTIDE SEQUENCE [LARGE SCALE GENOMIC DNA]</scope>
    <source>
        <strain evidence="2">TB1705</strain>
        <tissue evidence="2">Leaf</tissue>
    </source>
</reference>
<gene>
    <name evidence="2" type="ORF">GIB67_024515</name>
</gene>
<name>A0A7J7LP14_9MAGN</name>
<evidence type="ECO:0000259" key="1">
    <source>
        <dbReference type="Pfam" id="PF03478"/>
    </source>
</evidence>
<proteinExistence type="predicted"/>
<organism evidence="2 3">
    <name type="scientific">Kingdonia uniflora</name>
    <dbReference type="NCBI Taxonomy" id="39325"/>
    <lineage>
        <taxon>Eukaryota</taxon>
        <taxon>Viridiplantae</taxon>
        <taxon>Streptophyta</taxon>
        <taxon>Embryophyta</taxon>
        <taxon>Tracheophyta</taxon>
        <taxon>Spermatophyta</taxon>
        <taxon>Magnoliopsida</taxon>
        <taxon>Ranunculales</taxon>
        <taxon>Circaeasteraceae</taxon>
        <taxon>Kingdonia</taxon>
    </lineage>
</organism>